<dbReference type="AlphaFoldDB" id="A0A561D5G9"/>
<sequence length="140" mass="16195">MTEQQNSPLDHQDEVTLQLHKEEMEINKKWVDTADVTIYKKKYTEEKQILVPVTHEDLIIKKKVANPENSADIKLETIRIPLSEDQIEVTLTPAILNDVEIYKNQYEELMQVHETLKEEKVNVETVGNVKLADEDPLSSV</sequence>
<proteinExistence type="predicted"/>
<name>A0A561D5G9_9BACI</name>
<dbReference type="InterPro" id="IPR052967">
    <property type="entry name" value="Stress_Response_Assoc"/>
</dbReference>
<dbReference type="InterPro" id="IPR019060">
    <property type="entry name" value="DUF2382"/>
</dbReference>
<dbReference type="Proteomes" id="UP000319671">
    <property type="component" value="Unassembled WGS sequence"/>
</dbReference>
<evidence type="ECO:0000256" key="1">
    <source>
        <dbReference type="SAM" id="Coils"/>
    </source>
</evidence>
<dbReference type="Pfam" id="PF09557">
    <property type="entry name" value="DUF2382"/>
    <property type="match status" value="1"/>
</dbReference>
<dbReference type="PANTHER" id="PTHR38463">
    <property type="entry name" value="STRESS RESPONSE PROTEIN YSNF"/>
    <property type="match status" value="1"/>
</dbReference>
<protein>
    <submittedName>
        <fullName evidence="3">Uncharacterized protein (TIGR02271 family)</fullName>
    </submittedName>
</protein>
<dbReference type="NCBIfam" id="TIGR02271">
    <property type="entry name" value="YsnF/AvaK domain"/>
    <property type="match status" value="1"/>
</dbReference>
<keyword evidence="1" id="KW-0175">Coiled coil</keyword>
<evidence type="ECO:0000259" key="2">
    <source>
        <dbReference type="Pfam" id="PF09557"/>
    </source>
</evidence>
<feature type="domain" description="DUF2382" evidence="2">
    <location>
        <begin position="17"/>
        <end position="123"/>
    </location>
</feature>
<dbReference type="PANTHER" id="PTHR38463:SF1">
    <property type="entry name" value="STRESS RESPONSE PROTEIN YSNF"/>
    <property type="match status" value="1"/>
</dbReference>
<dbReference type="EMBL" id="VIVN01000009">
    <property type="protein sequence ID" value="TWD98679.1"/>
    <property type="molecule type" value="Genomic_DNA"/>
</dbReference>
<feature type="coiled-coil region" evidence="1">
    <location>
        <begin position="99"/>
        <end position="126"/>
    </location>
</feature>
<keyword evidence="4" id="KW-1185">Reference proteome</keyword>
<dbReference type="RefSeq" id="WP_144566556.1">
    <property type="nucleotide sequence ID" value="NZ_VIVN01000009.1"/>
</dbReference>
<evidence type="ECO:0000313" key="4">
    <source>
        <dbReference type="Proteomes" id="UP000319671"/>
    </source>
</evidence>
<comment type="caution">
    <text evidence="3">The sequence shown here is derived from an EMBL/GenBank/DDBJ whole genome shotgun (WGS) entry which is preliminary data.</text>
</comment>
<reference evidence="3 4" key="1">
    <citation type="submission" date="2019-06" db="EMBL/GenBank/DDBJ databases">
        <title>Sorghum-associated microbial communities from plants grown in Nebraska, USA.</title>
        <authorList>
            <person name="Schachtman D."/>
        </authorList>
    </citation>
    <scope>NUCLEOTIDE SEQUENCE [LARGE SCALE GENOMIC DNA]</scope>
    <source>
        <strain evidence="3 4">2482</strain>
    </source>
</reference>
<gene>
    <name evidence="3" type="ORF">FB550_109189</name>
</gene>
<evidence type="ECO:0000313" key="3">
    <source>
        <dbReference type="EMBL" id="TWD98679.1"/>
    </source>
</evidence>
<accession>A0A561D5G9</accession>
<organism evidence="3 4">
    <name type="scientific">Neobacillus bataviensis</name>
    <dbReference type="NCBI Taxonomy" id="220685"/>
    <lineage>
        <taxon>Bacteria</taxon>
        <taxon>Bacillati</taxon>
        <taxon>Bacillota</taxon>
        <taxon>Bacilli</taxon>
        <taxon>Bacillales</taxon>
        <taxon>Bacillaceae</taxon>
        <taxon>Neobacillus</taxon>
    </lineage>
</organism>